<organism evidence="1 2">
    <name type="scientific">Lepraria finkii</name>
    <dbReference type="NCBI Taxonomy" id="1340010"/>
    <lineage>
        <taxon>Eukaryota</taxon>
        <taxon>Fungi</taxon>
        <taxon>Dikarya</taxon>
        <taxon>Ascomycota</taxon>
        <taxon>Pezizomycotina</taxon>
        <taxon>Lecanoromycetes</taxon>
        <taxon>OSLEUM clade</taxon>
        <taxon>Lecanoromycetidae</taxon>
        <taxon>Lecanorales</taxon>
        <taxon>Lecanorineae</taxon>
        <taxon>Stereocaulaceae</taxon>
        <taxon>Lepraria</taxon>
    </lineage>
</organism>
<sequence>MLKVSKLAKTAVTELKIGVAALEHQAVQIELEALAEPWTRSINSTRQDEILNNSTESEPWLKLVKFRCKISLTRPQNLKAHWEHGMSKRRRRVDLVGGYNGVWPTKPISWN</sequence>
<protein>
    <submittedName>
        <fullName evidence="1">Uncharacterized protein</fullName>
    </submittedName>
</protein>
<name>A0ABR4B8X5_9LECA</name>
<gene>
    <name evidence="1" type="ORF">ABVK25_005452</name>
</gene>
<keyword evidence="2" id="KW-1185">Reference proteome</keyword>
<accession>A0ABR4B8X5</accession>
<evidence type="ECO:0000313" key="1">
    <source>
        <dbReference type="EMBL" id="KAL2054311.1"/>
    </source>
</evidence>
<dbReference type="Proteomes" id="UP001590951">
    <property type="component" value="Unassembled WGS sequence"/>
</dbReference>
<evidence type="ECO:0000313" key="2">
    <source>
        <dbReference type="Proteomes" id="UP001590951"/>
    </source>
</evidence>
<reference evidence="1 2" key="1">
    <citation type="submission" date="2024-09" db="EMBL/GenBank/DDBJ databases">
        <title>Rethinking Asexuality: The Enigmatic Case of Functional Sexual Genes in Lepraria (Stereocaulaceae).</title>
        <authorList>
            <person name="Doellman M."/>
            <person name="Sun Y."/>
            <person name="Barcenas-Pena A."/>
            <person name="Lumbsch H.T."/>
            <person name="Grewe F."/>
        </authorList>
    </citation>
    <scope>NUCLEOTIDE SEQUENCE [LARGE SCALE GENOMIC DNA]</scope>
    <source>
        <strain evidence="1 2">Grewe 0041</strain>
    </source>
</reference>
<dbReference type="EMBL" id="JBHFEH010000016">
    <property type="protein sequence ID" value="KAL2054311.1"/>
    <property type="molecule type" value="Genomic_DNA"/>
</dbReference>
<proteinExistence type="predicted"/>
<comment type="caution">
    <text evidence="1">The sequence shown here is derived from an EMBL/GenBank/DDBJ whole genome shotgun (WGS) entry which is preliminary data.</text>
</comment>